<proteinExistence type="predicted"/>
<feature type="region of interest" description="Disordered" evidence="1">
    <location>
        <begin position="230"/>
        <end position="335"/>
    </location>
</feature>
<feature type="region of interest" description="Disordered" evidence="1">
    <location>
        <begin position="44"/>
        <end position="66"/>
    </location>
</feature>
<name>A0ABD2KKM3_9BILA</name>
<organism evidence="2 3">
    <name type="scientific">Heterodera trifolii</name>
    <dbReference type="NCBI Taxonomy" id="157864"/>
    <lineage>
        <taxon>Eukaryota</taxon>
        <taxon>Metazoa</taxon>
        <taxon>Ecdysozoa</taxon>
        <taxon>Nematoda</taxon>
        <taxon>Chromadorea</taxon>
        <taxon>Rhabditida</taxon>
        <taxon>Tylenchina</taxon>
        <taxon>Tylenchomorpha</taxon>
        <taxon>Tylenchoidea</taxon>
        <taxon>Heteroderidae</taxon>
        <taxon>Heteroderinae</taxon>
        <taxon>Heterodera</taxon>
    </lineage>
</organism>
<dbReference type="PANTHER" id="PTHR31781:SF1">
    <property type="entry name" value="PROTEIN UNC-80 HOMOLOG"/>
    <property type="match status" value="1"/>
</dbReference>
<evidence type="ECO:0000313" key="2">
    <source>
        <dbReference type="EMBL" id="KAL3103492.1"/>
    </source>
</evidence>
<accession>A0ABD2KKM3</accession>
<gene>
    <name evidence="2" type="ORF">niasHT_025359</name>
</gene>
<dbReference type="Proteomes" id="UP001620626">
    <property type="component" value="Unassembled WGS sequence"/>
</dbReference>
<dbReference type="EMBL" id="JBICBT010000735">
    <property type="protein sequence ID" value="KAL3103492.1"/>
    <property type="molecule type" value="Genomic_DNA"/>
</dbReference>
<reference evidence="2 3" key="1">
    <citation type="submission" date="2024-10" db="EMBL/GenBank/DDBJ databases">
        <authorList>
            <person name="Kim D."/>
        </authorList>
    </citation>
    <scope>NUCLEOTIDE SEQUENCE [LARGE SCALE GENOMIC DNA]</scope>
    <source>
        <strain evidence="2">BH-2024</strain>
    </source>
</reference>
<dbReference type="PANTHER" id="PTHR31781">
    <property type="entry name" value="UNC80"/>
    <property type="match status" value="1"/>
</dbReference>
<comment type="caution">
    <text evidence="2">The sequence shown here is derived from an EMBL/GenBank/DDBJ whole genome shotgun (WGS) entry which is preliminary data.</text>
</comment>
<evidence type="ECO:0000313" key="3">
    <source>
        <dbReference type="Proteomes" id="UP001620626"/>
    </source>
</evidence>
<sequence>MFLGREASASEEVDGFSAAFEPSLNGGTAGEGAPLVRLNDICNDSTDADSLPPAGKGDNGSVAGSMSEGTATIRAEGARGAIPKTLIVHASGDDTPSSLGSQQTIVSRPPPASAFACQQTLPSPQMPKIALGTRADSGESERHSELLGLAVLRCLLIRNWAEEGTFWAVQYLLGRLIAMRQHRCTHEGAFRSRFNSDSATIPIRKTSKTEAATIDTKGYLTWADLQEHNGAMFSGGTKQTDKTQPKDTREERTEEAVAGRTGKGVAFERDEMQLQQRSKSDGKQQQRERQQTLGAERTAERRRRISLSAMPSDGTALSPGATWGSMPRPSISSSRRIQRASSIPASFPRLTELLQGFASSCNIPAVQQRRRHEQIAPEKTEPKRKNSHFFTEAIGAASFLEPNGHLSFPVVLKVLGTLMERCCVVRVSEVVLNCCDTFLNMPGSDSAELFPKVLHIVLRISLQLGCPNGCNEGVHTPQAEFLRIKVRI</sequence>
<keyword evidence="3" id="KW-1185">Reference proteome</keyword>
<evidence type="ECO:0008006" key="4">
    <source>
        <dbReference type="Google" id="ProtNLM"/>
    </source>
</evidence>
<feature type="compositionally biased region" description="Basic and acidic residues" evidence="1">
    <location>
        <begin position="266"/>
        <end position="290"/>
    </location>
</feature>
<protein>
    <recommendedName>
        <fullName evidence="4">Sec7 domain-containing protein</fullName>
    </recommendedName>
</protein>
<evidence type="ECO:0000256" key="1">
    <source>
        <dbReference type="SAM" id="MobiDB-lite"/>
    </source>
</evidence>
<feature type="compositionally biased region" description="Basic and acidic residues" evidence="1">
    <location>
        <begin position="239"/>
        <end position="257"/>
    </location>
</feature>
<dbReference type="AlphaFoldDB" id="A0ABD2KKM3"/>